<dbReference type="AlphaFoldDB" id="A0ABD0XIN5"/>
<evidence type="ECO:0000313" key="1">
    <source>
        <dbReference type="EMBL" id="KAL1021304.1"/>
    </source>
</evidence>
<comment type="caution">
    <text evidence="1">The sequence shown here is derived from an EMBL/GenBank/DDBJ whole genome shotgun (WGS) entry which is preliminary data.</text>
</comment>
<dbReference type="EMBL" id="JAGEUA010000001">
    <property type="protein sequence ID" value="KAL1021304.1"/>
    <property type="molecule type" value="Genomic_DNA"/>
</dbReference>
<protein>
    <submittedName>
        <fullName evidence="1">Uncharacterized protein</fullName>
    </submittedName>
</protein>
<gene>
    <name evidence="1" type="ORF">UPYG_G00011480</name>
</gene>
<evidence type="ECO:0000313" key="2">
    <source>
        <dbReference type="Proteomes" id="UP001557470"/>
    </source>
</evidence>
<name>A0ABD0XIN5_UMBPY</name>
<dbReference type="Proteomes" id="UP001557470">
    <property type="component" value="Unassembled WGS sequence"/>
</dbReference>
<reference evidence="1 2" key="1">
    <citation type="submission" date="2024-06" db="EMBL/GenBank/DDBJ databases">
        <authorList>
            <person name="Pan Q."/>
            <person name="Wen M."/>
            <person name="Jouanno E."/>
            <person name="Zahm M."/>
            <person name="Klopp C."/>
            <person name="Cabau C."/>
            <person name="Louis A."/>
            <person name="Berthelot C."/>
            <person name="Parey E."/>
            <person name="Roest Crollius H."/>
            <person name="Montfort J."/>
            <person name="Robinson-Rechavi M."/>
            <person name="Bouchez O."/>
            <person name="Lampietro C."/>
            <person name="Lopez Roques C."/>
            <person name="Donnadieu C."/>
            <person name="Postlethwait J."/>
            <person name="Bobe J."/>
            <person name="Verreycken H."/>
            <person name="Guiguen Y."/>
        </authorList>
    </citation>
    <scope>NUCLEOTIDE SEQUENCE [LARGE SCALE GENOMIC DNA]</scope>
    <source>
        <strain evidence="1">Up_M1</strain>
        <tissue evidence="1">Testis</tissue>
    </source>
</reference>
<proteinExistence type="predicted"/>
<keyword evidence="2" id="KW-1185">Reference proteome</keyword>
<sequence length="183" mass="20890">MISTRTKTSHSKELINDMDSLVTSTRVRATDRKHQLSLPLLPLSTISPPLPTTTIATTTFLPTPFKSNNLFFANLWDPDWQWTQHGRCEEVKVASLNYKCMPPSKPHETAAVDTCSSLLSIDRMKLHVNNTSYHWTDKEQTIIRLLPFSCGFKTGKQRGWPIPRKRDVLLQPKPQLHNCVLVI</sequence>
<organism evidence="1 2">
    <name type="scientific">Umbra pygmaea</name>
    <name type="common">Eastern mudminnow</name>
    <dbReference type="NCBI Taxonomy" id="75934"/>
    <lineage>
        <taxon>Eukaryota</taxon>
        <taxon>Metazoa</taxon>
        <taxon>Chordata</taxon>
        <taxon>Craniata</taxon>
        <taxon>Vertebrata</taxon>
        <taxon>Euteleostomi</taxon>
        <taxon>Actinopterygii</taxon>
        <taxon>Neopterygii</taxon>
        <taxon>Teleostei</taxon>
        <taxon>Protacanthopterygii</taxon>
        <taxon>Esociformes</taxon>
        <taxon>Umbridae</taxon>
        <taxon>Umbra</taxon>
    </lineage>
</organism>
<accession>A0ABD0XIN5</accession>